<gene>
    <name evidence="2" type="ORF">FOZ63_027652</name>
</gene>
<feature type="region of interest" description="Disordered" evidence="1">
    <location>
        <begin position="58"/>
        <end position="111"/>
    </location>
</feature>
<evidence type="ECO:0000313" key="2">
    <source>
        <dbReference type="EMBL" id="KAF4742761.1"/>
    </source>
</evidence>
<evidence type="ECO:0000256" key="1">
    <source>
        <dbReference type="SAM" id="MobiDB-lite"/>
    </source>
</evidence>
<feature type="compositionally biased region" description="Acidic residues" evidence="1">
    <location>
        <begin position="65"/>
        <end position="75"/>
    </location>
</feature>
<accession>A0A7J6TCV7</accession>
<dbReference type="EMBL" id="JABANO010011869">
    <property type="protein sequence ID" value="KAF4742761.1"/>
    <property type="molecule type" value="Genomic_DNA"/>
</dbReference>
<protein>
    <submittedName>
        <fullName evidence="2">Uncharacterized protein</fullName>
    </submittedName>
</protein>
<dbReference type="AlphaFoldDB" id="A0A7J6TCV7"/>
<feature type="compositionally biased region" description="Basic and acidic residues" evidence="1">
    <location>
        <begin position="76"/>
        <end position="105"/>
    </location>
</feature>
<name>A0A7J6TCV7_PEROL</name>
<reference evidence="2 3" key="1">
    <citation type="submission" date="2020-04" db="EMBL/GenBank/DDBJ databases">
        <title>Perkinsus olseni comparative genomics.</title>
        <authorList>
            <person name="Bogema D.R."/>
        </authorList>
    </citation>
    <scope>NUCLEOTIDE SEQUENCE [LARGE SCALE GENOMIC DNA]</scope>
    <source>
        <strain evidence="2 3">ATCC PRA-207</strain>
    </source>
</reference>
<feature type="non-terminal residue" evidence="2">
    <location>
        <position position="167"/>
    </location>
</feature>
<dbReference type="Proteomes" id="UP000553632">
    <property type="component" value="Unassembled WGS sequence"/>
</dbReference>
<proteinExistence type="predicted"/>
<comment type="caution">
    <text evidence="2">The sequence shown here is derived from an EMBL/GenBank/DDBJ whole genome shotgun (WGS) entry which is preliminary data.</text>
</comment>
<organism evidence="2 3">
    <name type="scientific">Perkinsus olseni</name>
    <name type="common">Perkinsus atlanticus</name>
    <dbReference type="NCBI Taxonomy" id="32597"/>
    <lineage>
        <taxon>Eukaryota</taxon>
        <taxon>Sar</taxon>
        <taxon>Alveolata</taxon>
        <taxon>Perkinsozoa</taxon>
        <taxon>Perkinsea</taxon>
        <taxon>Perkinsida</taxon>
        <taxon>Perkinsidae</taxon>
        <taxon>Perkinsus</taxon>
    </lineage>
</organism>
<keyword evidence="3" id="KW-1185">Reference proteome</keyword>
<sequence>VRRSLDVEDVRAGSIGVSREDDAALIQVLRGLQGSTENEIFLCDYLLKDRVDLSDVDELEKPLEETTEEGCDESPDESRDDVKEADGTPNDERLLSDVSSDDKSVSSEAEFPEDNSVFRDRMFTWNFYTFLGSQTANHIQKVLPTPAPPGGGLLSLFQPKKRTPARL</sequence>
<evidence type="ECO:0000313" key="3">
    <source>
        <dbReference type="Proteomes" id="UP000553632"/>
    </source>
</evidence>